<evidence type="ECO:0000313" key="2">
    <source>
        <dbReference type="Proteomes" id="UP000821845"/>
    </source>
</evidence>
<reference evidence="1" key="1">
    <citation type="submission" date="2020-05" db="EMBL/GenBank/DDBJ databases">
        <title>Large-scale comparative analyses of tick genomes elucidate their genetic diversity and vector capacities.</title>
        <authorList>
            <person name="Jia N."/>
            <person name="Wang J."/>
            <person name="Shi W."/>
            <person name="Du L."/>
            <person name="Sun Y."/>
            <person name="Zhan W."/>
            <person name="Jiang J."/>
            <person name="Wang Q."/>
            <person name="Zhang B."/>
            <person name="Ji P."/>
            <person name="Sakyi L.B."/>
            <person name="Cui X."/>
            <person name="Yuan T."/>
            <person name="Jiang B."/>
            <person name="Yang W."/>
            <person name="Lam T.T.-Y."/>
            <person name="Chang Q."/>
            <person name="Ding S."/>
            <person name="Wang X."/>
            <person name="Zhu J."/>
            <person name="Ruan X."/>
            <person name="Zhao L."/>
            <person name="Wei J."/>
            <person name="Que T."/>
            <person name="Du C."/>
            <person name="Cheng J."/>
            <person name="Dai P."/>
            <person name="Han X."/>
            <person name="Huang E."/>
            <person name="Gao Y."/>
            <person name="Liu J."/>
            <person name="Shao H."/>
            <person name="Ye R."/>
            <person name="Li L."/>
            <person name="Wei W."/>
            <person name="Wang X."/>
            <person name="Wang C."/>
            <person name="Yang T."/>
            <person name="Huo Q."/>
            <person name="Li W."/>
            <person name="Guo W."/>
            <person name="Chen H."/>
            <person name="Zhou L."/>
            <person name="Ni X."/>
            <person name="Tian J."/>
            <person name="Zhou Y."/>
            <person name="Sheng Y."/>
            <person name="Liu T."/>
            <person name="Pan Y."/>
            <person name="Xia L."/>
            <person name="Li J."/>
            <person name="Zhao F."/>
            <person name="Cao W."/>
        </authorList>
    </citation>
    <scope>NUCLEOTIDE SEQUENCE</scope>
    <source>
        <strain evidence="1">Hyas-2018</strain>
    </source>
</reference>
<sequence>MLSVLCPSHPLSSPTRAKYDQSHQSPPPKSSRSSRGGDSNGRVSSMDDISKLYELSNEPKRKEFLDDLFSFMQKRGESQIRSRDMQSASGVLALRFPYPSVAGNPDKTKAPSAVSLEEKTEGEKVLGPWTLASLCLRWANGERICAEMETRIEGRSWEKTARGLPW</sequence>
<organism evidence="1 2">
    <name type="scientific">Hyalomma asiaticum</name>
    <name type="common">Tick</name>
    <dbReference type="NCBI Taxonomy" id="266040"/>
    <lineage>
        <taxon>Eukaryota</taxon>
        <taxon>Metazoa</taxon>
        <taxon>Ecdysozoa</taxon>
        <taxon>Arthropoda</taxon>
        <taxon>Chelicerata</taxon>
        <taxon>Arachnida</taxon>
        <taxon>Acari</taxon>
        <taxon>Parasitiformes</taxon>
        <taxon>Ixodida</taxon>
        <taxon>Ixodoidea</taxon>
        <taxon>Ixodidae</taxon>
        <taxon>Hyalomminae</taxon>
        <taxon>Hyalomma</taxon>
    </lineage>
</organism>
<protein>
    <submittedName>
        <fullName evidence="1">Uncharacterized protein</fullName>
    </submittedName>
</protein>
<keyword evidence="2" id="KW-1185">Reference proteome</keyword>
<proteinExistence type="predicted"/>
<dbReference type="Proteomes" id="UP000821845">
    <property type="component" value="Chromosome 2"/>
</dbReference>
<name>A0ACB7SZJ6_HYAAI</name>
<comment type="caution">
    <text evidence="1">The sequence shown here is derived from an EMBL/GenBank/DDBJ whole genome shotgun (WGS) entry which is preliminary data.</text>
</comment>
<accession>A0ACB7SZJ6</accession>
<dbReference type="EMBL" id="CM023482">
    <property type="protein sequence ID" value="KAH6939199.1"/>
    <property type="molecule type" value="Genomic_DNA"/>
</dbReference>
<gene>
    <name evidence="1" type="ORF">HPB50_016507</name>
</gene>
<evidence type="ECO:0000313" key="1">
    <source>
        <dbReference type="EMBL" id="KAH6939199.1"/>
    </source>
</evidence>